<dbReference type="AlphaFoldDB" id="A0A7W9EFM2"/>
<dbReference type="Pfam" id="PF05036">
    <property type="entry name" value="SPOR"/>
    <property type="match status" value="1"/>
</dbReference>
<feature type="chain" id="PRO_5030710062" evidence="2">
    <location>
        <begin position="26"/>
        <end position="335"/>
    </location>
</feature>
<dbReference type="InterPro" id="IPR036680">
    <property type="entry name" value="SPOR-like_sf"/>
</dbReference>
<evidence type="ECO:0000313" key="4">
    <source>
        <dbReference type="EMBL" id="MBB5687468.1"/>
    </source>
</evidence>
<dbReference type="GO" id="GO:0042834">
    <property type="term" value="F:peptidoglycan binding"/>
    <property type="evidence" value="ECO:0007669"/>
    <property type="project" value="InterPro"/>
</dbReference>
<dbReference type="Proteomes" id="UP000549617">
    <property type="component" value="Unassembled WGS sequence"/>
</dbReference>
<dbReference type="Gene3D" id="1.25.40.10">
    <property type="entry name" value="Tetratricopeptide repeat domain"/>
    <property type="match status" value="1"/>
</dbReference>
<comment type="caution">
    <text evidence="4">The sequence shown here is derived from an EMBL/GenBank/DDBJ whole genome shotgun (WGS) entry which is preliminary data.</text>
</comment>
<organism evidence="4 5">
    <name type="scientific">Sphingobium boeckii</name>
    <dbReference type="NCBI Taxonomy" id="1082345"/>
    <lineage>
        <taxon>Bacteria</taxon>
        <taxon>Pseudomonadati</taxon>
        <taxon>Pseudomonadota</taxon>
        <taxon>Alphaproteobacteria</taxon>
        <taxon>Sphingomonadales</taxon>
        <taxon>Sphingomonadaceae</taxon>
        <taxon>Sphingobium</taxon>
    </lineage>
</organism>
<name>A0A7W9EFM2_9SPHN</name>
<dbReference type="Pfam" id="PF08238">
    <property type="entry name" value="Sel1"/>
    <property type="match status" value="2"/>
</dbReference>
<dbReference type="InterPro" id="IPR006597">
    <property type="entry name" value="Sel1-like"/>
</dbReference>
<dbReference type="PANTHER" id="PTHR45011">
    <property type="entry name" value="DAP3-BINDING CELL DEATH ENHANCER 1"/>
    <property type="match status" value="1"/>
</dbReference>
<gene>
    <name evidence="4" type="ORF">FHS49_003496</name>
</gene>
<keyword evidence="5" id="KW-1185">Reference proteome</keyword>
<feature type="signal peptide" evidence="2">
    <location>
        <begin position="1"/>
        <end position="25"/>
    </location>
</feature>
<evidence type="ECO:0000256" key="2">
    <source>
        <dbReference type="SAM" id="SignalP"/>
    </source>
</evidence>
<evidence type="ECO:0000256" key="1">
    <source>
        <dbReference type="SAM" id="MobiDB-lite"/>
    </source>
</evidence>
<dbReference type="SUPFAM" id="SSF81901">
    <property type="entry name" value="HCP-like"/>
    <property type="match status" value="1"/>
</dbReference>
<dbReference type="GO" id="GO:0051301">
    <property type="term" value="P:cell division"/>
    <property type="evidence" value="ECO:0007669"/>
    <property type="project" value="UniProtKB-KW"/>
</dbReference>
<evidence type="ECO:0000313" key="5">
    <source>
        <dbReference type="Proteomes" id="UP000549617"/>
    </source>
</evidence>
<sequence>MRRAAMELGAAFTLGLAFLPLTASADVESGIAAWERGEYEAAVRQWRPLAQKGDADAQFNLAQAYRLGRGVPADVKQAEGWYARAATQGHPDAEDYYGLSLFESGKRAAAMPWIQKSAARGDPRAQYVLGTAHFNGDYVSKDWVRAYALTTRSAASGYPKAAPALREMDRFIPLRQREDGIAMARAIETRAMRPQIMATVDQPIKPAAIPPSQPSIGAPYPEPGSPSTSLPAKALPKPVPTIPAKPIPAIQPATGGKWRIQLGAFGNPDNATALWSSLERNVDGLKALQPYLVKSTDGKITRLQAGPFAKQGDAEKQCGLIKSAAQNCLIVKPSP</sequence>
<dbReference type="PROSITE" id="PS51724">
    <property type="entry name" value="SPOR"/>
    <property type="match status" value="1"/>
</dbReference>
<dbReference type="InterPro" id="IPR052748">
    <property type="entry name" value="ISR_Activator"/>
</dbReference>
<feature type="domain" description="SPOR" evidence="3">
    <location>
        <begin position="252"/>
        <end position="334"/>
    </location>
</feature>
<proteinExistence type="predicted"/>
<reference evidence="4 5" key="1">
    <citation type="submission" date="2020-08" db="EMBL/GenBank/DDBJ databases">
        <title>Genomic Encyclopedia of Type Strains, Phase IV (KMG-IV): sequencing the most valuable type-strain genomes for metagenomic binning, comparative biology and taxonomic classification.</title>
        <authorList>
            <person name="Goeker M."/>
        </authorList>
    </citation>
    <scope>NUCLEOTIDE SEQUENCE [LARGE SCALE GENOMIC DNA]</scope>
    <source>
        <strain evidence="4 5">DSM 25079</strain>
    </source>
</reference>
<dbReference type="Gene3D" id="3.30.70.1070">
    <property type="entry name" value="Sporulation related repeat"/>
    <property type="match status" value="1"/>
</dbReference>
<keyword evidence="4" id="KW-0132">Cell division</keyword>
<keyword evidence="2" id="KW-0732">Signal</keyword>
<accession>A0A7W9EFM2</accession>
<dbReference type="InterPro" id="IPR007730">
    <property type="entry name" value="SPOR-like_dom"/>
</dbReference>
<feature type="region of interest" description="Disordered" evidence="1">
    <location>
        <begin position="208"/>
        <end position="231"/>
    </location>
</feature>
<protein>
    <submittedName>
        <fullName evidence="4">Cell division septation protein DedD</fullName>
    </submittedName>
</protein>
<evidence type="ECO:0000259" key="3">
    <source>
        <dbReference type="PROSITE" id="PS51724"/>
    </source>
</evidence>
<dbReference type="PANTHER" id="PTHR45011:SF1">
    <property type="entry name" value="DAP3-BINDING CELL DEATH ENHANCER 1"/>
    <property type="match status" value="1"/>
</dbReference>
<dbReference type="RefSeq" id="WP_246350897.1">
    <property type="nucleotide sequence ID" value="NZ_JACIJC010000005.1"/>
</dbReference>
<dbReference type="SUPFAM" id="SSF110997">
    <property type="entry name" value="Sporulation related repeat"/>
    <property type="match status" value="1"/>
</dbReference>
<keyword evidence="4" id="KW-0131">Cell cycle</keyword>
<dbReference type="EMBL" id="JACIJC010000005">
    <property type="protein sequence ID" value="MBB5687468.1"/>
    <property type="molecule type" value="Genomic_DNA"/>
</dbReference>
<dbReference type="SMART" id="SM00671">
    <property type="entry name" value="SEL1"/>
    <property type="match status" value="2"/>
</dbReference>
<dbReference type="InterPro" id="IPR011990">
    <property type="entry name" value="TPR-like_helical_dom_sf"/>
</dbReference>